<evidence type="ECO:0000313" key="3">
    <source>
        <dbReference type="Proteomes" id="UP000320593"/>
    </source>
</evidence>
<dbReference type="EMBL" id="VLLF01000009">
    <property type="protein sequence ID" value="TWI82187.1"/>
    <property type="molecule type" value="Genomic_DNA"/>
</dbReference>
<protein>
    <submittedName>
        <fullName evidence="2">Uncharacterized protein (DUF2336 family)</fullName>
    </submittedName>
</protein>
<keyword evidence="3" id="KW-1185">Reference proteome</keyword>
<comment type="caution">
    <text evidence="2">The sequence shown here is derived from an EMBL/GenBank/DDBJ whole genome shotgun (WGS) entry which is preliminary data.</text>
</comment>
<dbReference type="Proteomes" id="UP000320593">
    <property type="component" value="Unassembled WGS sequence"/>
</dbReference>
<dbReference type="RefSeq" id="WP_145345945.1">
    <property type="nucleotide sequence ID" value="NZ_SMLY01000084.1"/>
</dbReference>
<organism evidence="2 3">
    <name type="scientific">Roseibium hamelinense</name>
    <dbReference type="NCBI Taxonomy" id="150831"/>
    <lineage>
        <taxon>Bacteria</taxon>
        <taxon>Pseudomonadati</taxon>
        <taxon>Pseudomonadota</taxon>
        <taxon>Alphaproteobacteria</taxon>
        <taxon>Hyphomicrobiales</taxon>
        <taxon>Stappiaceae</taxon>
        <taxon>Roseibium</taxon>
    </lineage>
</organism>
<dbReference type="AlphaFoldDB" id="A0A562SLK9"/>
<dbReference type="Pfam" id="PF10098">
    <property type="entry name" value="DUF2336"/>
    <property type="match status" value="1"/>
</dbReference>
<feature type="compositionally biased region" description="Basic residues" evidence="1">
    <location>
        <begin position="351"/>
        <end position="373"/>
    </location>
</feature>
<evidence type="ECO:0000256" key="1">
    <source>
        <dbReference type="SAM" id="MobiDB-lite"/>
    </source>
</evidence>
<dbReference type="OrthoDB" id="7673009at2"/>
<gene>
    <name evidence="2" type="ORF">JM93_03531</name>
</gene>
<accession>A0A562SLK9</accession>
<name>A0A562SLK9_9HYPH</name>
<proteinExistence type="predicted"/>
<dbReference type="InterPro" id="IPR019285">
    <property type="entry name" value="DUF2336"/>
</dbReference>
<reference evidence="2 3" key="1">
    <citation type="submission" date="2019-07" db="EMBL/GenBank/DDBJ databases">
        <title>Genomic Encyclopedia of Archaeal and Bacterial Type Strains, Phase II (KMG-II): from individual species to whole genera.</title>
        <authorList>
            <person name="Goeker M."/>
        </authorList>
    </citation>
    <scope>NUCLEOTIDE SEQUENCE [LARGE SCALE GENOMIC DNA]</scope>
    <source>
        <strain evidence="2 3">ATCC BAA-252</strain>
    </source>
</reference>
<evidence type="ECO:0000313" key="2">
    <source>
        <dbReference type="EMBL" id="TWI82187.1"/>
    </source>
</evidence>
<sequence length="373" mass="41150">MFSSLLDLAREESPEAKGALMVGIAELFVRNIEGRTSLEQNLFGDVTLLLYPSADTEYRQRLSNDLSKHAQVPKKLAMHLARDEIKVALPMLAESQALTPVMLAELAGTCSQSHLQALARRPDLQTDASDMLVKRGDMAVLRLLAANKKIALSRQGLMLLAGAAETDDVLLEDLVQRKDLPPAVCQRLLPLVEGEAKGRLKGIIEGALSQEQLDQITRLRALRRDFGPALDNTDIRKLWNDAQQADILIDDLVILMLQDNRLSDVCELIAIATRRAVSETRKAIFDGNAEQVIEIALSAGLESQTVALLGQARCKHLKVQTSQTSSWTKGYAERLEALRANANRTPEFAAKRRGKHSKGRGIRNQRAKRTAVT</sequence>
<feature type="region of interest" description="Disordered" evidence="1">
    <location>
        <begin position="345"/>
        <end position="373"/>
    </location>
</feature>